<name>A0A2S9QMS1_9MICO</name>
<dbReference type="SUPFAM" id="SSF55797">
    <property type="entry name" value="PR-1-like"/>
    <property type="match status" value="1"/>
</dbReference>
<comment type="caution">
    <text evidence="3">The sequence shown here is derived from an EMBL/GenBank/DDBJ whole genome shotgun (WGS) entry which is preliminary data.</text>
</comment>
<evidence type="ECO:0000313" key="3">
    <source>
        <dbReference type="EMBL" id="PRI10889.1"/>
    </source>
</evidence>
<evidence type="ECO:0000313" key="4">
    <source>
        <dbReference type="Proteomes" id="UP000238650"/>
    </source>
</evidence>
<dbReference type="Pfam" id="PF00395">
    <property type="entry name" value="SLH"/>
    <property type="match status" value="3"/>
</dbReference>
<dbReference type="Gene3D" id="3.40.33.10">
    <property type="entry name" value="CAP"/>
    <property type="match status" value="1"/>
</dbReference>
<dbReference type="Proteomes" id="UP000238650">
    <property type="component" value="Unassembled WGS sequence"/>
</dbReference>
<keyword evidence="1" id="KW-0732">Signal</keyword>
<feature type="domain" description="SLH" evidence="2">
    <location>
        <begin position="53"/>
        <end position="116"/>
    </location>
</feature>
<proteinExistence type="predicted"/>
<evidence type="ECO:0000256" key="1">
    <source>
        <dbReference type="SAM" id="SignalP"/>
    </source>
</evidence>
<feature type="signal peptide" evidence="1">
    <location>
        <begin position="1"/>
        <end position="25"/>
    </location>
</feature>
<dbReference type="EMBL" id="MWZD01000017">
    <property type="protein sequence ID" value="PRI10889.1"/>
    <property type="molecule type" value="Genomic_DNA"/>
</dbReference>
<dbReference type="PROSITE" id="PS51272">
    <property type="entry name" value="SLH"/>
    <property type="match status" value="3"/>
</dbReference>
<reference evidence="3 4" key="1">
    <citation type="journal article" date="2017" name="New Microbes New Infect">
        <title>Genome sequence of 'Leucobacter massiliensis' sp. nov. isolated from human pharynx after travel to the 2014 Hajj.</title>
        <authorList>
            <person name="Leangapichart T."/>
            <person name="Gautret P."/>
            <person name="Nguyen T.T."/>
            <person name="Armstrong N."/>
            <person name="Rolain J.M."/>
        </authorList>
    </citation>
    <scope>NUCLEOTIDE SEQUENCE [LARGE SCALE GENOMIC DNA]</scope>
    <source>
        <strain evidence="3 4">122RC15</strain>
    </source>
</reference>
<dbReference type="CDD" id="cd05379">
    <property type="entry name" value="CAP_bacterial"/>
    <property type="match status" value="1"/>
</dbReference>
<dbReference type="OrthoDB" id="9758772at2"/>
<feature type="domain" description="SLH" evidence="2">
    <location>
        <begin position="186"/>
        <end position="249"/>
    </location>
</feature>
<protein>
    <recommendedName>
        <fullName evidence="2">SLH domain-containing protein</fullName>
    </recommendedName>
</protein>
<dbReference type="PANTHER" id="PTHR31157">
    <property type="entry name" value="SCP DOMAIN-CONTAINING PROTEIN"/>
    <property type="match status" value="1"/>
</dbReference>
<dbReference type="InterPro" id="IPR001119">
    <property type="entry name" value="SLH_dom"/>
</dbReference>
<dbReference type="Pfam" id="PF00188">
    <property type="entry name" value="CAP"/>
    <property type="match status" value="1"/>
</dbReference>
<dbReference type="AlphaFoldDB" id="A0A2S9QMS1"/>
<gene>
    <name evidence="3" type="ORF">B4915_08350</name>
</gene>
<keyword evidence="4" id="KW-1185">Reference proteome</keyword>
<sequence>MGLRGVTKVLAVMLLCGLFPGGPGAPPIAGPPAPSAADARVATAGATLPVSGGTRRFADVPRSHQFYRPITWMYAEGLSTGIKSAAGVRYAPKDGVSREAMAVFLYRMEGATYRGPARSPFVDVRPGDKFYDEIAWMYAEGLSTGIKQASGKPKYAPKATVSREAMAAFIYRLEGARAGVPAVSPFADLRRGDPFYREIAWMYAEGLSTGIKQKSGKPKYAPKARVSREAMAAFLYRLAGEPAVIDSGSLTIAGTPAVGETVTAQTDGWQPEGVLFTYQWFLDGASIAGAIGRSLVLDASAEGKRVQVRVRASVPGAVAVSMTSPPSLVAPKQLDPTPGTRPTISGTAQVGKTVTVRLGSWAVPPSVSWLIDGKTVGTGASLVLAPEHGGKTLAVRATAQAPGYVATTLQSSPVTVALGKITGTKPKIVGSIRAAETVSVDAGAWSVQPKTYWVPNLQKALDTGGSLDPDDEDFVGNLYRPSSTFTLWDEGTTITVIAVADAPGYGRLVMVSDTYTVLGLDTAAVEKEIHRLVNEYRVSQGLQAMVWDDRLALGARTWVQQLNATETFTHSTTEWRKQYASTTWGTGENIGRFCGSGSSTVASAANGAVKRWIASSDHLRNITTSSWDTTGVGVDVRTFRDGLMCVTSSQIFENRP</sequence>
<accession>A0A2S9QMS1</accession>
<dbReference type="Gene3D" id="2.60.40.2700">
    <property type="match status" value="1"/>
</dbReference>
<dbReference type="InterPro" id="IPR035940">
    <property type="entry name" value="CAP_sf"/>
</dbReference>
<dbReference type="InterPro" id="IPR014044">
    <property type="entry name" value="CAP_dom"/>
</dbReference>
<feature type="domain" description="SLH" evidence="2">
    <location>
        <begin position="117"/>
        <end position="184"/>
    </location>
</feature>
<evidence type="ECO:0000259" key="2">
    <source>
        <dbReference type="PROSITE" id="PS51272"/>
    </source>
</evidence>
<feature type="chain" id="PRO_5015474751" description="SLH domain-containing protein" evidence="1">
    <location>
        <begin position="26"/>
        <end position="656"/>
    </location>
</feature>
<organism evidence="3 4">
    <name type="scientific">Leucobacter massiliensis</name>
    <dbReference type="NCBI Taxonomy" id="1686285"/>
    <lineage>
        <taxon>Bacteria</taxon>
        <taxon>Bacillati</taxon>
        <taxon>Actinomycetota</taxon>
        <taxon>Actinomycetes</taxon>
        <taxon>Micrococcales</taxon>
        <taxon>Microbacteriaceae</taxon>
        <taxon>Leucobacter</taxon>
    </lineage>
</organism>
<dbReference type="PANTHER" id="PTHR31157:SF1">
    <property type="entry name" value="SCP DOMAIN-CONTAINING PROTEIN"/>
    <property type="match status" value="1"/>
</dbReference>